<dbReference type="InterPro" id="IPR052514">
    <property type="entry name" value="SAM-dependent_MTase"/>
</dbReference>
<name>A0ABS7F4R9_9PROT</name>
<dbReference type="PANTHER" id="PTHR34203:SF15">
    <property type="entry name" value="SLL1173 PROTEIN"/>
    <property type="match status" value="1"/>
</dbReference>
<evidence type="ECO:0000313" key="2">
    <source>
        <dbReference type="EMBL" id="MBW8270617.1"/>
    </source>
</evidence>
<feature type="domain" description="Methyltransferase FkbM" evidence="1">
    <location>
        <begin position="112"/>
        <end position="242"/>
    </location>
</feature>
<dbReference type="GO" id="GO:0008168">
    <property type="term" value="F:methyltransferase activity"/>
    <property type="evidence" value="ECO:0007669"/>
    <property type="project" value="UniProtKB-KW"/>
</dbReference>
<dbReference type="InterPro" id="IPR006342">
    <property type="entry name" value="FkbM_mtfrase"/>
</dbReference>
<evidence type="ECO:0000313" key="3">
    <source>
        <dbReference type="Proteomes" id="UP001519924"/>
    </source>
</evidence>
<dbReference type="NCBIfam" id="TIGR01444">
    <property type="entry name" value="fkbM_fam"/>
    <property type="match status" value="1"/>
</dbReference>
<evidence type="ECO:0000259" key="1">
    <source>
        <dbReference type="Pfam" id="PF05050"/>
    </source>
</evidence>
<organism evidence="2 3">
    <name type="scientific">Caldovatus aquaticus</name>
    <dbReference type="NCBI Taxonomy" id="2865671"/>
    <lineage>
        <taxon>Bacteria</taxon>
        <taxon>Pseudomonadati</taxon>
        <taxon>Pseudomonadota</taxon>
        <taxon>Alphaproteobacteria</taxon>
        <taxon>Acetobacterales</taxon>
        <taxon>Roseomonadaceae</taxon>
        <taxon>Caldovatus</taxon>
    </lineage>
</organism>
<dbReference type="RefSeq" id="WP_220118404.1">
    <property type="nucleotide sequence ID" value="NZ_JAHZUY010000046.1"/>
</dbReference>
<dbReference type="PANTHER" id="PTHR34203">
    <property type="entry name" value="METHYLTRANSFERASE, FKBM FAMILY PROTEIN"/>
    <property type="match status" value="1"/>
</dbReference>
<dbReference type="Pfam" id="PF05050">
    <property type="entry name" value="Methyltransf_21"/>
    <property type="match status" value="1"/>
</dbReference>
<protein>
    <submittedName>
        <fullName evidence="2">FkbM family methyltransferase</fullName>
    </submittedName>
</protein>
<comment type="caution">
    <text evidence="2">The sequence shown here is derived from an EMBL/GenBank/DDBJ whole genome shotgun (WGS) entry which is preliminary data.</text>
</comment>
<dbReference type="Proteomes" id="UP001519924">
    <property type="component" value="Unassembled WGS sequence"/>
</dbReference>
<dbReference type="EMBL" id="JAHZUY010000046">
    <property type="protein sequence ID" value="MBW8270617.1"/>
    <property type="molecule type" value="Genomic_DNA"/>
</dbReference>
<dbReference type="GO" id="GO:0032259">
    <property type="term" value="P:methylation"/>
    <property type="evidence" value="ECO:0007669"/>
    <property type="project" value="UniProtKB-KW"/>
</dbReference>
<gene>
    <name evidence="2" type="ORF">K1J50_14125</name>
</gene>
<dbReference type="SUPFAM" id="SSF53335">
    <property type="entry name" value="S-adenosyl-L-methionine-dependent methyltransferases"/>
    <property type="match status" value="1"/>
</dbReference>
<sequence length="319" mass="33706">MTLPPPGPADIRAAYRLLLDREPDPDGLAHYGRQAAAGKLSFARLREILLASEEFRGKARRRRAQVDIGGAVVVVDPEEPAFGAHIARHRQWEPHVAAALARHLAPGAVFVDVGANVGVMAFRAARLVGPAGKVIAFEPDPANAALFLQGVAANGFAQVRLFPLALSDAPAVFALQGGSNGYLVAAGTTDVMAQALPGDDVLGGEPRMDLVKLDIEGHEPRALRGLARTLARHRPWVLCEFNPRCLRAHGGTDPADFAAQIFALAAPSGVTAIRHDGREAPVASPAALLAFWEDCDREAAASGRLPPGMAHLDLLFRAG</sequence>
<reference evidence="2 3" key="1">
    <citation type="submission" date="2021-08" db="EMBL/GenBank/DDBJ databases">
        <title>Caldovatus sediminis gen. nov., sp. nov., a moderately thermophilic bacterium isolated from a hot spring.</title>
        <authorList>
            <person name="Hu C.-J."/>
            <person name="Li W.-J."/>
            <person name="Xian W.-D."/>
        </authorList>
    </citation>
    <scope>NUCLEOTIDE SEQUENCE [LARGE SCALE GENOMIC DNA]</scope>
    <source>
        <strain evidence="2 3">SYSU G05006</strain>
    </source>
</reference>
<keyword evidence="3" id="KW-1185">Reference proteome</keyword>
<keyword evidence="2" id="KW-0808">Transferase</keyword>
<keyword evidence="2" id="KW-0489">Methyltransferase</keyword>
<dbReference type="InterPro" id="IPR029063">
    <property type="entry name" value="SAM-dependent_MTases_sf"/>
</dbReference>
<dbReference type="Gene3D" id="3.40.50.150">
    <property type="entry name" value="Vaccinia Virus protein VP39"/>
    <property type="match status" value="1"/>
</dbReference>
<proteinExistence type="predicted"/>
<accession>A0ABS7F4R9</accession>